<dbReference type="AlphaFoldDB" id="A8PLY5"/>
<evidence type="ECO:0000256" key="6">
    <source>
        <dbReference type="SAM" id="Phobius"/>
    </source>
</evidence>
<dbReference type="GO" id="GO:1990961">
    <property type="term" value="P:xenobiotic detoxification by transmembrane export across the plasma membrane"/>
    <property type="evidence" value="ECO:0007669"/>
    <property type="project" value="TreeGrafter"/>
</dbReference>
<sequence length="390" mass="44393">MIPIFSLLLICYGIICYLAVDMYLPAMPSVVRDLDITITLAQQTLTAWFLGASTFYLLLDPISDRFGRRSTLLIGGVLFITATWMCAFAETIRILLIARFMQGAAITTFNTAGYAALQETYPRKQAVQMIALVNSVVLLAPAIGPLLGGLFLQWLPWRWIFIFLALSASILWFGLCFIMKETQTTTQRLMFEWSQIFTNYQLILKNKAFMLNLVIINFNNLVKVAWLVSGPFLIVHHFKLNTLFFGLIQLLLLASQLLGVHFRERMHHVEINRLINHGLKISLFSSVLAFSLSLIFPHDFIGLIISLMIFSFGTALATPLQRLCIEASPEPMDERMAVYFTLISLFCTISSLLFSFTYTGHLFWFTSLMVVLSCFAGLLRWLSLKYFFCI</sequence>
<comment type="caution">
    <text evidence="8">The sequence shown here is derived from an EMBL/GenBank/DDBJ whole genome shotgun (WGS) entry which is preliminary data.</text>
</comment>
<dbReference type="GO" id="GO:0015385">
    <property type="term" value="F:sodium:proton antiporter activity"/>
    <property type="evidence" value="ECO:0007669"/>
    <property type="project" value="TreeGrafter"/>
</dbReference>
<evidence type="ECO:0000256" key="3">
    <source>
        <dbReference type="ARBA" id="ARBA00022692"/>
    </source>
</evidence>
<feature type="transmembrane region" description="Helical" evidence="6">
    <location>
        <begin position="240"/>
        <end position="262"/>
    </location>
</feature>
<name>A8PLY5_9COXI</name>
<reference evidence="8" key="1">
    <citation type="submission" date="2006-04" db="EMBL/GenBank/DDBJ databases">
        <authorList>
            <person name="Seshadri R."/>
            <person name="Federici B.A."/>
        </authorList>
    </citation>
    <scope>NUCLEOTIDE SEQUENCE [LARGE SCALE GENOMIC DNA]</scope>
</reference>
<keyword evidence="4 6" id="KW-1133">Transmembrane helix</keyword>
<dbReference type="InterPro" id="IPR011701">
    <property type="entry name" value="MFS"/>
</dbReference>
<dbReference type="Pfam" id="PF07690">
    <property type="entry name" value="MFS_1"/>
    <property type="match status" value="1"/>
</dbReference>
<keyword evidence="2" id="KW-0813">Transport</keyword>
<dbReference type="PANTHER" id="PTHR23502">
    <property type="entry name" value="MAJOR FACILITATOR SUPERFAMILY"/>
    <property type="match status" value="1"/>
</dbReference>
<proteinExistence type="predicted"/>
<dbReference type="eggNOG" id="COG2814">
    <property type="taxonomic scope" value="Bacteria"/>
</dbReference>
<keyword evidence="5 6" id="KW-0472">Membrane</keyword>
<dbReference type="PROSITE" id="PS50850">
    <property type="entry name" value="MFS"/>
    <property type="match status" value="1"/>
</dbReference>
<feature type="transmembrane region" description="Helical" evidence="6">
    <location>
        <begin position="129"/>
        <end position="151"/>
    </location>
</feature>
<feature type="transmembrane region" description="Helical" evidence="6">
    <location>
        <begin position="362"/>
        <end position="382"/>
    </location>
</feature>
<dbReference type="Gene3D" id="1.20.1720.10">
    <property type="entry name" value="Multidrug resistance protein D"/>
    <property type="match status" value="1"/>
</dbReference>
<accession>A8PLY5</accession>
<organism evidence="8 9">
    <name type="scientific">Rickettsiella grylli</name>
    <dbReference type="NCBI Taxonomy" id="59196"/>
    <lineage>
        <taxon>Bacteria</taxon>
        <taxon>Pseudomonadati</taxon>
        <taxon>Pseudomonadota</taxon>
        <taxon>Gammaproteobacteria</taxon>
        <taxon>Legionellales</taxon>
        <taxon>Coxiellaceae</taxon>
        <taxon>Rickettsiella</taxon>
    </lineage>
</organism>
<feature type="transmembrane region" description="Helical" evidence="6">
    <location>
        <begin position="7"/>
        <end position="24"/>
    </location>
</feature>
<dbReference type="RefSeq" id="WP_006034946.1">
    <property type="nucleotide sequence ID" value="NZ_AAQJ02000001.1"/>
</dbReference>
<feature type="transmembrane region" description="Helical" evidence="6">
    <location>
        <begin position="301"/>
        <end position="325"/>
    </location>
</feature>
<feature type="transmembrane region" description="Helical" evidence="6">
    <location>
        <begin position="274"/>
        <end position="295"/>
    </location>
</feature>
<dbReference type="OrthoDB" id="9814303at2"/>
<keyword evidence="9" id="KW-1185">Reference proteome</keyword>
<feature type="transmembrane region" description="Helical" evidence="6">
    <location>
        <begin position="71"/>
        <end position="90"/>
    </location>
</feature>
<evidence type="ECO:0000259" key="7">
    <source>
        <dbReference type="PROSITE" id="PS50850"/>
    </source>
</evidence>
<feature type="transmembrane region" description="Helical" evidence="6">
    <location>
        <begin position="337"/>
        <end position="356"/>
    </location>
</feature>
<evidence type="ECO:0000256" key="2">
    <source>
        <dbReference type="ARBA" id="ARBA00022448"/>
    </source>
</evidence>
<feature type="transmembrane region" description="Helical" evidence="6">
    <location>
        <begin position="157"/>
        <end position="178"/>
    </location>
</feature>
<protein>
    <submittedName>
        <fullName evidence="8">Transporter, major facilitator family</fullName>
    </submittedName>
</protein>
<comment type="subcellular location">
    <subcellularLocation>
        <location evidence="1">Membrane</location>
        <topology evidence="1">Multi-pass membrane protein</topology>
    </subcellularLocation>
</comment>
<dbReference type="EMBL" id="AAQJ02000001">
    <property type="protein sequence ID" value="EDP45958.1"/>
    <property type="molecule type" value="Genomic_DNA"/>
</dbReference>
<feature type="domain" description="Major facilitator superfamily (MFS) profile" evidence="7">
    <location>
        <begin position="1"/>
        <end position="385"/>
    </location>
</feature>
<gene>
    <name evidence="8" type="ORF">RICGR_0575</name>
</gene>
<evidence type="ECO:0000313" key="8">
    <source>
        <dbReference type="EMBL" id="EDP45958.1"/>
    </source>
</evidence>
<reference evidence="8" key="2">
    <citation type="submission" date="2007-10" db="EMBL/GenBank/DDBJ databases">
        <authorList>
            <person name="Myers G.S."/>
        </authorList>
    </citation>
    <scope>NUCLEOTIDE SEQUENCE [LARGE SCALE GENOMIC DNA]</scope>
</reference>
<dbReference type="InterPro" id="IPR036259">
    <property type="entry name" value="MFS_trans_sf"/>
</dbReference>
<feature type="transmembrane region" description="Helical" evidence="6">
    <location>
        <begin position="209"/>
        <end position="228"/>
    </location>
</feature>
<evidence type="ECO:0000313" key="9">
    <source>
        <dbReference type="Proteomes" id="UP000054075"/>
    </source>
</evidence>
<dbReference type="PANTHER" id="PTHR23502:SF132">
    <property type="entry name" value="POLYAMINE TRANSPORTER 2-RELATED"/>
    <property type="match status" value="1"/>
</dbReference>
<dbReference type="STRING" id="59196.RICGR_0575"/>
<evidence type="ECO:0000256" key="4">
    <source>
        <dbReference type="ARBA" id="ARBA00022989"/>
    </source>
</evidence>
<dbReference type="GO" id="GO:0005886">
    <property type="term" value="C:plasma membrane"/>
    <property type="evidence" value="ECO:0007669"/>
    <property type="project" value="TreeGrafter"/>
</dbReference>
<dbReference type="InterPro" id="IPR020846">
    <property type="entry name" value="MFS_dom"/>
</dbReference>
<evidence type="ECO:0000256" key="5">
    <source>
        <dbReference type="ARBA" id="ARBA00023136"/>
    </source>
</evidence>
<dbReference type="SUPFAM" id="SSF103473">
    <property type="entry name" value="MFS general substrate transporter"/>
    <property type="match status" value="1"/>
</dbReference>
<dbReference type="Proteomes" id="UP000054075">
    <property type="component" value="Unassembled WGS sequence"/>
</dbReference>
<feature type="transmembrane region" description="Helical" evidence="6">
    <location>
        <begin position="96"/>
        <end position="117"/>
    </location>
</feature>
<keyword evidence="3 6" id="KW-0812">Transmembrane</keyword>
<evidence type="ECO:0000256" key="1">
    <source>
        <dbReference type="ARBA" id="ARBA00004141"/>
    </source>
</evidence>
<feature type="transmembrane region" description="Helical" evidence="6">
    <location>
        <begin position="36"/>
        <end position="59"/>
    </location>
</feature>